<dbReference type="STRING" id="461836.A0A0L0DBI6"/>
<dbReference type="InterPro" id="IPR011709">
    <property type="entry name" value="DEAD-box_helicase_OB_fold"/>
</dbReference>
<evidence type="ECO:0000256" key="5">
    <source>
        <dbReference type="ARBA" id="ARBA00022806"/>
    </source>
</evidence>
<dbReference type="GO" id="GO:0003725">
    <property type="term" value="F:double-stranded RNA binding"/>
    <property type="evidence" value="ECO:0007669"/>
    <property type="project" value="TreeGrafter"/>
</dbReference>
<keyword evidence="6" id="KW-0067">ATP-binding</keyword>
<keyword evidence="5" id="KW-0347">Helicase</keyword>
<evidence type="ECO:0000259" key="10">
    <source>
        <dbReference type="PROSITE" id="PS51194"/>
    </source>
</evidence>
<dbReference type="GeneID" id="25564993"/>
<dbReference type="InterPro" id="IPR001650">
    <property type="entry name" value="Helicase_C-like"/>
</dbReference>
<dbReference type="InterPro" id="IPR011545">
    <property type="entry name" value="DEAD/DEAH_box_helicase_dom"/>
</dbReference>
<dbReference type="OMA" id="AVDICHT"/>
<dbReference type="CDD" id="cd18791">
    <property type="entry name" value="SF2_C_RHA"/>
    <property type="match status" value="1"/>
</dbReference>
<protein>
    <recommendedName>
        <fullName evidence="1">RNA helicase</fullName>
        <ecNumber evidence="1">3.6.4.13</ecNumber>
    </recommendedName>
</protein>
<evidence type="ECO:0000256" key="2">
    <source>
        <dbReference type="ARBA" id="ARBA00022664"/>
    </source>
</evidence>
<dbReference type="PROSITE" id="PS51192">
    <property type="entry name" value="HELICASE_ATP_BIND_1"/>
    <property type="match status" value="1"/>
</dbReference>
<dbReference type="GO" id="GO:0005730">
    <property type="term" value="C:nucleolus"/>
    <property type="evidence" value="ECO:0007669"/>
    <property type="project" value="UniProtKB-ARBA"/>
</dbReference>
<dbReference type="EMBL" id="GL349456">
    <property type="protein sequence ID" value="KNC49585.1"/>
    <property type="molecule type" value="Genomic_DNA"/>
</dbReference>
<dbReference type="Gene3D" id="3.40.50.300">
    <property type="entry name" value="P-loop containing nucleotide triphosphate hydrolases"/>
    <property type="match status" value="2"/>
</dbReference>
<dbReference type="RefSeq" id="XP_013757693.1">
    <property type="nucleotide sequence ID" value="XM_013902239.1"/>
</dbReference>
<evidence type="ECO:0000256" key="7">
    <source>
        <dbReference type="ARBA" id="ARBA00047984"/>
    </source>
</evidence>
<proteinExistence type="predicted"/>
<dbReference type="eggNOG" id="KOG0922">
    <property type="taxonomic scope" value="Eukaryota"/>
</dbReference>
<evidence type="ECO:0000313" key="12">
    <source>
        <dbReference type="Proteomes" id="UP000054408"/>
    </source>
</evidence>
<dbReference type="Pfam" id="PF00270">
    <property type="entry name" value="DEAD"/>
    <property type="match status" value="1"/>
</dbReference>
<dbReference type="InterPro" id="IPR027417">
    <property type="entry name" value="P-loop_NTPase"/>
</dbReference>
<feature type="domain" description="Helicase C-terminal" evidence="10">
    <location>
        <begin position="282"/>
        <end position="457"/>
    </location>
</feature>
<dbReference type="PANTHER" id="PTHR18934:SF118">
    <property type="entry name" value="ATP-DEPENDENT RNA HELICASE DHX33"/>
    <property type="match status" value="1"/>
</dbReference>
<name>A0A0L0DBI6_THETB</name>
<dbReference type="GO" id="GO:0006397">
    <property type="term" value="P:mRNA processing"/>
    <property type="evidence" value="ECO:0007669"/>
    <property type="project" value="UniProtKB-KW"/>
</dbReference>
<dbReference type="OrthoDB" id="10253254at2759"/>
<evidence type="ECO:0000313" key="11">
    <source>
        <dbReference type="EMBL" id="KNC49585.1"/>
    </source>
</evidence>
<dbReference type="GO" id="GO:0003724">
    <property type="term" value="F:RNA helicase activity"/>
    <property type="evidence" value="ECO:0007669"/>
    <property type="project" value="UniProtKB-EC"/>
</dbReference>
<dbReference type="EC" id="3.6.4.13" evidence="1"/>
<dbReference type="Pfam" id="PF07717">
    <property type="entry name" value="OB_NTP_bind"/>
    <property type="match status" value="1"/>
</dbReference>
<dbReference type="GO" id="GO:0045943">
    <property type="term" value="P:positive regulation of transcription by RNA polymerase I"/>
    <property type="evidence" value="ECO:0007669"/>
    <property type="project" value="TreeGrafter"/>
</dbReference>
<dbReference type="FunFam" id="3.40.50.300:FF:000615">
    <property type="entry name" value="pre-mRNA-splicing factor ATP-dependent RNA helicase DEAH7"/>
    <property type="match status" value="1"/>
</dbReference>
<keyword evidence="12" id="KW-1185">Reference proteome</keyword>
<dbReference type="SMART" id="SM00487">
    <property type="entry name" value="DEXDc"/>
    <property type="match status" value="1"/>
</dbReference>
<dbReference type="InterPro" id="IPR014001">
    <property type="entry name" value="Helicase_ATP-bd"/>
</dbReference>
<evidence type="ECO:0000256" key="3">
    <source>
        <dbReference type="ARBA" id="ARBA00022741"/>
    </source>
</evidence>
<dbReference type="GO" id="GO:0005524">
    <property type="term" value="F:ATP binding"/>
    <property type="evidence" value="ECO:0007669"/>
    <property type="project" value="UniProtKB-KW"/>
</dbReference>
<feature type="region of interest" description="Disordered" evidence="8">
    <location>
        <begin position="1"/>
        <end position="59"/>
    </location>
</feature>
<dbReference type="Gene3D" id="1.20.120.1080">
    <property type="match status" value="1"/>
</dbReference>
<keyword evidence="2" id="KW-0507">mRNA processing</keyword>
<dbReference type="GO" id="GO:0016787">
    <property type="term" value="F:hydrolase activity"/>
    <property type="evidence" value="ECO:0007669"/>
    <property type="project" value="UniProtKB-KW"/>
</dbReference>
<evidence type="ECO:0000256" key="1">
    <source>
        <dbReference type="ARBA" id="ARBA00012552"/>
    </source>
</evidence>
<dbReference type="Pfam" id="PF00271">
    <property type="entry name" value="Helicase_C"/>
    <property type="match status" value="1"/>
</dbReference>
<sequence length="756" mass="81314">MAGATAGRQGSGAKGGSDEKRQRQGKGSRKGKGGYKGKGGRKGKGRRKNPQAASAVYMDPASEAEAAQLAATAEELRTVRRSLPIFSGRKKLIKALRATQVAVVVGETGSGKSTQLPQYLFEAGMVNARSRVAITQPRVVAATSVAARVAAEVGTRVGDVVGYRVRFEHRCSAGTVIKFLTDGMMLREAIADDALSEYGVIVLDEAHERTVHTDVLLGLLKSLLQRRPELKLVIMSATLDASAFASFFDSAPVLYVTGRTYPVQTFYAAEPLEDYIDGALTTVLQVHEDLAEAPGDMLVFLTGQAEIEALQTLLEERAPLLDASTTLKMEVLPLYAALHPDEQAKVFLPPHDGVRKVVLSTNIAETSITINGITTVIDCGLVKTRAFNPRIGVETLMIMETSQAQARQRAGRAGREQPGRAFRLYPESAFSDLPAQPVPEIRRANLASVILLLKAVGVDDVLNFDYMEPPSIESLTAALEQLYLLGALESDGRLSALGVQMSRFPLEPRFSKMLLASAEHENTAEIITVLAMLSVESIFFYPKDKMGAVGAVLRRYSAGGGDHVMLLNVYKVYVMSGRSAKWCTENYVTARSMRKVDAVRKQLVQLARGQGLDPTASSDDSEALKKALLAGAFMDVALLQPDGSYKTAKSSRAVLIHPSSVLFRAKKAQALLYNELLLTSRQFMRTVTRINPKWLPEIAPGMYAYDVASGSSAATGGSRGQASGSATKSLAQLKAETAAKKAALSTALAEMRTGEP</sequence>
<dbReference type="SUPFAM" id="SSF52540">
    <property type="entry name" value="P-loop containing nucleoside triphosphate hydrolases"/>
    <property type="match status" value="1"/>
</dbReference>
<dbReference type="InterPro" id="IPR048333">
    <property type="entry name" value="HA2_WH"/>
</dbReference>
<dbReference type="InterPro" id="IPR007502">
    <property type="entry name" value="Helicase-assoc_dom"/>
</dbReference>
<dbReference type="Pfam" id="PF21010">
    <property type="entry name" value="HA2_C"/>
    <property type="match status" value="1"/>
</dbReference>
<feature type="domain" description="Helicase ATP-binding" evidence="9">
    <location>
        <begin position="93"/>
        <end position="257"/>
    </location>
</feature>
<dbReference type="SMART" id="SM00490">
    <property type="entry name" value="HELICc"/>
    <property type="match status" value="1"/>
</dbReference>
<dbReference type="Pfam" id="PF04408">
    <property type="entry name" value="WHD_HA2"/>
    <property type="match status" value="1"/>
</dbReference>
<keyword evidence="3" id="KW-0547">Nucleotide-binding</keyword>
<dbReference type="Proteomes" id="UP000054408">
    <property type="component" value="Unassembled WGS sequence"/>
</dbReference>
<feature type="compositionally biased region" description="Basic residues" evidence="8">
    <location>
        <begin position="23"/>
        <end position="49"/>
    </location>
</feature>
<dbReference type="PROSITE" id="PS00690">
    <property type="entry name" value="DEAH_ATP_HELICASE"/>
    <property type="match status" value="1"/>
</dbReference>
<dbReference type="FunFam" id="3.40.50.300:FF:000145">
    <property type="entry name" value="probable ATP-dependent RNA helicase DHX40"/>
    <property type="match status" value="1"/>
</dbReference>
<gene>
    <name evidence="11" type="ORF">AMSG_05623</name>
</gene>
<evidence type="ECO:0000256" key="4">
    <source>
        <dbReference type="ARBA" id="ARBA00022801"/>
    </source>
</evidence>
<accession>A0A0L0DBI6</accession>
<evidence type="ECO:0000256" key="8">
    <source>
        <dbReference type="SAM" id="MobiDB-lite"/>
    </source>
</evidence>
<comment type="catalytic activity">
    <reaction evidence="7">
        <text>ATP + H2O = ADP + phosphate + H(+)</text>
        <dbReference type="Rhea" id="RHEA:13065"/>
        <dbReference type="ChEBI" id="CHEBI:15377"/>
        <dbReference type="ChEBI" id="CHEBI:15378"/>
        <dbReference type="ChEBI" id="CHEBI:30616"/>
        <dbReference type="ChEBI" id="CHEBI:43474"/>
        <dbReference type="ChEBI" id="CHEBI:456216"/>
        <dbReference type="EC" id="3.6.4.13"/>
    </reaction>
</comment>
<keyword evidence="4" id="KW-0378">Hydrolase</keyword>
<dbReference type="InterPro" id="IPR002464">
    <property type="entry name" value="DNA/RNA_helicase_DEAH_CS"/>
</dbReference>
<organism evidence="11 12">
    <name type="scientific">Thecamonas trahens ATCC 50062</name>
    <dbReference type="NCBI Taxonomy" id="461836"/>
    <lineage>
        <taxon>Eukaryota</taxon>
        <taxon>Apusozoa</taxon>
        <taxon>Apusomonadida</taxon>
        <taxon>Apusomonadidae</taxon>
        <taxon>Thecamonas</taxon>
    </lineage>
</organism>
<dbReference type="AlphaFoldDB" id="A0A0L0DBI6"/>
<evidence type="ECO:0000256" key="6">
    <source>
        <dbReference type="ARBA" id="ARBA00022840"/>
    </source>
</evidence>
<dbReference type="PROSITE" id="PS51194">
    <property type="entry name" value="HELICASE_CTER"/>
    <property type="match status" value="1"/>
</dbReference>
<reference evidence="11 12" key="1">
    <citation type="submission" date="2010-05" db="EMBL/GenBank/DDBJ databases">
        <title>The Genome Sequence of Thecamonas trahens ATCC 50062.</title>
        <authorList>
            <consortium name="The Broad Institute Genome Sequencing Platform"/>
            <person name="Russ C."/>
            <person name="Cuomo C."/>
            <person name="Shea T."/>
            <person name="Young S.K."/>
            <person name="Zeng Q."/>
            <person name="Koehrsen M."/>
            <person name="Haas B."/>
            <person name="Borodovsky M."/>
            <person name="Guigo R."/>
            <person name="Alvarado L."/>
            <person name="Berlin A."/>
            <person name="Bochicchio J."/>
            <person name="Borenstein D."/>
            <person name="Chapman S."/>
            <person name="Chen Z."/>
            <person name="Freedman E."/>
            <person name="Gellesch M."/>
            <person name="Goldberg J."/>
            <person name="Griggs A."/>
            <person name="Gujja S."/>
            <person name="Heilman E."/>
            <person name="Heiman D."/>
            <person name="Hepburn T."/>
            <person name="Howarth C."/>
            <person name="Jen D."/>
            <person name="Larson L."/>
            <person name="Mehta T."/>
            <person name="Park D."/>
            <person name="Pearson M."/>
            <person name="Roberts A."/>
            <person name="Saif S."/>
            <person name="Shenoy N."/>
            <person name="Sisk P."/>
            <person name="Stolte C."/>
            <person name="Sykes S."/>
            <person name="Thomson T."/>
            <person name="Walk T."/>
            <person name="White J."/>
            <person name="Yandava C."/>
            <person name="Burger G."/>
            <person name="Gray M.W."/>
            <person name="Holland P.W.H."/>
            <person name="King N."/>
            <person name="Lang F.B.F."/>
            <person name="Roger A.J."/>
            <person name="Ruiz-Trillo I."/>
            <person name="Lander E."/>
            <person name="Nusbaum C."/>
        </authorList>
    </citation>
    <scope>NUCLEOTIDE SEQUENCE [LARGE SCALE GENOMIC DNA]</scope>
    <source>
        <strain evidence="11 12">ATCC 50062</strain>
    </source>
</reference>
<evidence type="ECO:0000259" key="9">
    <source>
        <dbReference type="PROSITE" id="PS51192"/>
    </source>
</evidence>
<dbReference type="PANTHER" id="PTHR18934">
    <property type="entry name" value="ATP-DEPENDENT RNA HELICASE"/>
    <property type="match status" value="1"/>
</dbReference>
<dbReference type="SMART" id="SM00847">
    <property type="entry name" value="HA2"/>
    <property type="match status" value="1"/>
</dbReference>